<protein>
    <submittedName>
        <fullName evidence="1">Uncharacterized protein</fullName>
    </submittedName>
</protein>
<dbReference type="SUPFAM" id="SSF53756">
    <property type="entry name" value="UDP-Glycosyltransferase/glycogen phosphorylase"/>
    <property type="match status" value="1"/>
</dbReference>
<accession>A0AAF0Q3V0</accession>
<dbReference type="GO" id="GO:1901135">
    <property type="term" value="P:carbohydrate derivative metabolic process"/>
    <property type="evidence" value="ECO:0007669"/>
    <property type="project" value="UniProtKB-ARBA"/>
</dbReference>
<dbReference type="EMBL" id="CP133613">
    <property type="protein sequence ID" value="WMV15050.1"/>
    <property type="molecule type" value="Genomic_DNA"/>
</dbReference>
<name>A0AAF0Q3V0_SOLVR</name>
<dbReference type="Gene3D" id="3.40.50.2000">
    <property type="entry name" value="Glycogen Phosphorylase B"/>
    <property type="match status" value="1"/>
</dbReference>
<keyword evidence="2" id="KW-1185">Reference proteome</keyword>
<gene>
    <name evidence="1" type="ORF">MTR67_008435</name>
</gene>
<dbReference type="GO" id="GO:0008194">
    <property type="term" value="F:UDP-glycosyltransferase activity"/>
    <property type="evidence" value="ECO:0007669"/>
    <property type="project" value="UniProtKB-ARBA"/>
</dbReference>
<dbReference type="PANTHER" id="PTHR48044:SF45">
    <property type="entry name" value="GLYCOSYLTRANSFERASE"/>
    <property type="match status" value="1"/>
</dbReference>
<sequence>MGSREPTAPPLDTPLLPMNFYSDQPLNARLIVENGVAIEMARDGNGKIHRGNVAEIIKDVIFGGKKIGEDLRRKVKVLRENIKLLRKEEMDEVVMVLKQICEKNQSKMDA</sequence>
<dbReference type="PANTHER" id="PTHR48044">
    <property type="entry name" value="GLYCOSYLTRANSFERASE"/>
    <property type="match status" value="1"/>
</dbReference>
<evidence type="ECO:0000313" key="1">
    <source>
        <dbReference type="EMBL" id="WMV15050.1"/>
    </source>
</evidence>
<dbReference type="Proteomes" id="UP001234989">
    <property type="component" value="Chromosome 2"/>
</dbReference>
<reference evidence="1" key="1">
    <citation type="submission" date="2023-08" db="EMBL/GenBank/DDBJ databases">
        <title>A de novo genome assembly of Solanum verrucosum Schlechtendal, a Mexican diploid species geographically isolated from the other diploid A-genome species in potato relatives.</title>
        <authorList>
            <person name="Hosaka K."/>
        </authorList>
    </citation>
    <scope>NUCLEOTIDE SEQUENCE</scope>
    <source>
        <tissue evidence="1">Young leaves</tissue>
    </source>
</reference>
<proteinExistence type="predicted"/>
<dbReference type="AlphaFoldDB" id="A0AAF0Q3V0"/>
<organism evidence="1 2">
    <name type="scientific">Solanum verrucosum</name>
    <dbReference type="NCBI Taxonomy" id="315347"/>
    <lineage>
        <taxon>Eukaryota</taxon>
        <taxon>Viridiplantae</taxon>
        <taxon>Streptophyta</taxon>
        <taxon>Embryophyta</taxon>
        <taxon>Tracheophyta</taxon>
        <taxon>Spermatophyta</taxon>
        <taxon>Magnoliopsida</taxon>
        <taxon>eudicotyledons</taxon>
        <taxon>Gunneridae</taxon>
        <taxon>Pentapetalae</taxon>
        <taxon>asterids</taxon>
        <taxon>lamiids</taxon>
        <taxon>Solanales</taxon>
        <taxon>Solanaceae</taxon>
        <taxon>Solanoideae</taxon>
        <taxon>Solaneae</taxon>
        <taxon>Solanum</taxon>
    </lineage>
</organism>
<evidence type="ECO:0000313" key="2">
    <source>
        <dbReference type="Proteomes" id="UP001234989"/>
    </source>
</evidence>